<dbReference type="SUPFAM" id="SSF54427">
    <property type="entry name" value="NTF2-like"/>
    <property type="match status" value="2"/>
</dbReference>
<evidence type="ECO:0000313" key="1">
    <source>
        <dbReference type="EMBL" id="MFM0591820.1"/>
    </source>
</evidence>
<proteinExistence type="predicted"/>
<dbReference type="Gene3D" id="3.10.450.50">
    <property type="match status" value="2"/>
</dbReference>
<dbReference type="EMBL" id="JAQQBZ010000001">
    <property type="protein sequence ID" value="MFM0591820.1"/>
    <property type="molecule type" value="Genomic_DNA"/>
</dbReference>
<dbReference type="Pfam" id="PF07366">
    <property type="entry name" value="SnoaL"/>
    <property type="match status" value="1"/>
</dbReference>
<gene>
    <name evidence="1" type="ORF">PQQ68_02245</name>
</gene>
<name>A0ABW9D0K0_9BURK</name>
<dbReference type="PANTHER" id="PTHR38436:SF1">
    <property type="entry name" value="ESTER CYCLASE"/>
    <property type="match status" value="1"/>
</dbReference>
<protein>
    <submittedName>
        <fullName evidence="1">Ester cyclase</fullName>
    </submittedName>
</protein>
<comment type="caution">
    <text evidence="1">The sequence shown here is derived from an EMBL/GenBank/DDBJ whole genome shotgun (WGS) entry which is preliminary data.</text>
</comment>
<dbReference type="InterPro" id="IPR032710">
    <property type="entry name" value="NTF2-like_dom_sf"/>
</dbReference>
<accession>A0ABW9D0K0</accession>
<keyword evidence="2" id="KW-1185">Reference proteome</keyword>
<evidence type="ECO:0000313" key="2">
    <source>
        <dbReference type="Proteomes" id="UP001629367"/>
    </source>
</evidence>
<dbReference type="PANTHER" id="PTHR38436">
    <property type="entry name" value="POLYKETIDE CYCLASE SNOAL-LIKE DOMAIN"/>
    <property type="match status" value="1"/>
</dbReference>
<reference evidence="1 2" key="1">
    <citation type="journal article" date="2024" name="Chem. Sci.">
        <title>Discovery of megapolipeptins by genome mining of a Burkholderiales bacteria collection.</title>
        <authorList>
            <person name="Paulo B.S."/>
            <person name="Recchia M.J.J."/>
            <person name="Lee S."/>
            <person name="Fergusson C.H."/>
            <person name="Romanowski S.B."/>
            <person name="Hernandez A."/>
            <person name="Krull N."/>
            <person name="Liu D.Y."/>
            <person name="Cavanagh H."/>
            <person name="Bos A."/>
            <person name="Gray C.A."/>
            <person name="Murphy B.T."/>
            <person name="Linington R.G."/>
            <person name="Eustaquio A.S."/>
        </authorList>
    </citation>
    <scope>NUCLEOTIDE SEQUENCE [LARGE SCALE GENOMIC DNA]</scope>
    <source>
        <strain evidence="1 2">RL17-335-BIF-A</strain>
    </source>
</reference>
<dbReference type="RefSeq" id="WP_408208601.1">
    <property type="nucleotide sequence ID" value="NZ_JAQQBZ010000001.1"/>
</dbReference>
<sequence>MNLPSLESSAYRPFESPEEFILGCTDEIWTARGIGRIRQYYAPELLIHTPYGSKRVGVESVMEMTLRRISSYPRLGANGIGEEVICEPRGATRFISSHRVYNSTAQLGFSAYGPPSGKTWSARAMAHCLVDNGVIVEEWLLRDEGGVIADLGLDPDEAARALLVEHDSAVFTQPVAAPLQAGVSGQREGHGPECELVAALFDDVWNGRNFDHVHRYVTPQVSCETVKGRRVQRYDGYQMEIIDLLAAFPDASIRLIDVAANTSRTAGVRVAAVWVLTGTYSGNPVFGPVTHSPVSILGISHFELTDGRIRREWRGYDEIAIRAQIIQARRAQAAAAGTD</sequence>
<dbReference type="Proteomes" id="UP001629367">
    <property type="component" value="Unassembled WGS sequence"/>
</dbReference>
<dbReference type="InterPro" id="IPR009959">
    <property type="entry name" value="Cyclase_SnoaL-like"/>
</dbReference>
<organism evidence="1 2">
    <name type="scientific">Paraburkholderia dilworthii</name>
    <dbReference type="NCBI Taxonomy" id="948106"/>
    <lineage>
        <taxon>Bacteria</taxon>
        <taxon>Pseudomonadati</taxon>
        <taxon>Pseudomonadota</taxon>
        <taxon>Betaproteobacteria</taxon>
        <taxon>Burkholderiales</taxon>
        <taxon>Burkholderiaceae</taxon>
        <taxon>Paraburkholderia</taxon>
    </lineage>
</organism>